<dbReference type="EMBL" id="CAVLEF010000002">
    <property type="protein sequence ID" value="CAK1541789.1"/>
    <property type="molecule type" value="Genomic_DNA"/>
</dbReference>
<dbReference type="Proteomes" id="UP001497472">
    <property type="component" value="Unassembled WGS sequence"/>
</dbReference>
<gene>
    <name evidence="2" type="ORF">LNINA_LOCUS1745</name>
</gene>
<keyword evidence="1" id="KW-0732">Signal</keyword>
<evidence type="ECO:0000313" key="3">
    <source>
        <dbReference type="Proteomes" id="UP001497472"/>
    </source>
</evidence>
<name>A0AAV1IXA4_9NEOP</name>
<organism evidence="2 3">
    <name type="scientific">Leptosia nina</name>
    <dbReference type="NCBI Taxonomy" id="320188"/>
    <lineage>
        <taxon>Eukaryota</taxon>
        <taxon>Metazoa</taxon>
        <taxon>Ecdysozoa</taxon>
        <taxon>Arthropoda</taxon>
        <taxon>Hexapoda</taxon>
        <taxon>Insecta</taxon>
        <taxon>Pterygota</taxon>
        <taxon>Neoptera</taxon>
        <taxon>Endopterygota</taxon>
        <taxon>Lepidoptera</taxon>
        <taxon>Glossata</taxon>
        <taxon>Ditrysia</taxon>
        <taxon>Papilionoidea</taxon>
        <taxon>Pieridae</taxon>
        <taxon>Pierinae</taxon>
        <taxon>Leptosia</taxon>
    </lineage>
</organism>
<feature type="chain" id="PRO_5043987555" evidence="1">
    <location>
        <begin position="19"/>
        <end position="111"/>
    </location>
</feature>
<evidence type="ECO:0000313" key="2">
    <source>
        <dbReference type="EMBL" id="CAK1541789.1"/>
    </source>
</evidence>
<protein>
    <submittedName>
        <fullName evidence="2">Uncharacterized protein</fullName>
    </submittedName>
</protein>
<evidence type="ECO:0000256" key="1">
    <source>
        <dbReference type="SAM" id="SignalP"/>
    </source>
</evidence>
<feature type="signal peptide" evidence="1">
    <location>
        <begin position="1"/>
        <end position="18"/>
    </location>
</feature>
<reference evidence="2 3" key="1">
    <citation type="submission" date="2023-11" db="EMBL/GenBank/DDBJ databases">
        <authorList>
            <person name="Okamura Y."/>
        </authorList>
    </citation>
    <scope>NUCLEOTIDE SEQUENCE [LARGE SCALE GENOMIC DNA]</scope>
</reference>
<comment type="caution">
    <text evidence="2">The sequence shown here is derived from an EMBL/GenBank/DDBJ whole genome shotgun (WGS) entry which is preliminary data.</text>
</comment>
<proteinExistence type="predicted"/>
<accession>A0AAV1IXA4</accession>
<sequence>MLLVASTLFLLSITVLEARVLTISEIPITSHGLTIKVDIHSDGATASLKIIETERNITKVDGDGKVYEKVVPSFDDRSFIDDNKCAEGYRRVGTICVKIKPKVGKKSVVFQ</sequence>
<keyword evidence="3" id="KW-1185">Reference proteome</keyword>
<dbReference type="AlphaFoldDB" id="A0AAV1IXA4"/>